<dbReference type="Proteomes" id="UP000249341">
    <property type="component" value="Unassembled WGS sequence"/>
</dbReference>
<evidence type="ECO:0000313" key="2">
    <source>
        <dbReference type="EMBL" id="RAK27660.1"/>
    </source>
</evidence>
<comment type="caution">
    <text evidence="2">The sequence shown here is derived from an EMBL/GenBank/DDBJ whole genome shotgun (WGS) entry which is preliminary data.</text>
</comment>
<gene>
    <name evidence="2" type="ORF">B0I29_12243</name>
</gene>
<dbReference type="RefSeq" id="WP_146617014.1">
    <property type="nucleotide sequence ID" value="NZ_JACHWI010000008.1"/>
</dbReference>
<evidence type="ECO:0000256" key="1">
    <source>
        <dbReference type="SAM" id="MobiDB-lite"/>
    </source>
</evidence>
<sequence length="219" mass="23221">MRRKRGALAAAAVVIVGGLVAVAVLSGRVSHQAAASQPSDLTIDASVPEHKLLQDALRIDMDRQSGESRHFAMVPASRPPDLLRMGSGSNRTASDGTGSDGTDSVVDSYQFGEQWLHALVELSEQPTETCASIRAEQSLGMCVRDGDLDAPALRHLTVYFTGNVSTTPRAGDPETDRAQKFWSETDMVPITEAAWFADLVARGKAAADLVARGKAAGHP</sequence>
<dbReference type="EMBL" id="QLMJ01000022">
    <property type="protein sequence ID" value="RAK27660.1"/>
    <property type="molecule type" value="Genomic_DNA"/>
</dbReference>
<accession>A0A327Z0B6</accession>
<proteinExistence type="predicted"/>
<name>A0A327Z0B6_9ACTN</name>
<dbReference type="OrthoDB" id="3296157at2"/>
<protein>
    <submittedName>
        <fullName evidence="2">Uncharacterized protein</fullName>
    </submittedName>
</protein>
<evidence type="ECO:0000313" key="3">
    <source>
        <dbReference type="Proteomes" id="UP000249341"/>
    </source>
</evidence>
<organism evidence="2 3">
    <name type="scientific">Actinoplanes lutulentus</name>
    <dbReference type="NCBI Taxonomy" id="1287878"/>
    <lineage>
        <taxon>Bacteria</taxon>
        <taxon>Bacillati</taxon>
        <taxon>Actinomycetota</taxon>
        <taxon>Actinomycetes</taxon>
        <taxon>Micromonosporales</taxon>
        <taxon>Micromonosporaceae</taxon>
        <taxon>Actinoplanes</taxon>
    </lineage>
</organism>
<reference evidence="2 3" key="1">
    <citation type="submission" date="2018-06" db="EMBL/GenBank/DDBJ databases">
        <title>Genomic Encyclopedia of Type Strains, Phase III (KMG-III): the genomes of soil and plant-associated and newly described type strains.</title>
        <authorList>
            <person name="Whitman W."/>
        </authorList>
    </citation>
    <scope>NUCLEOTIDE SEQUENCE [LARGE SCALE GENOMIC DNA]</scope>
    <source>
        <strain evidence="2 3">CGMCC 4.7090</strain>
    </source>
</reference>
<keyword evidence="3" id="KW-1185">Reference proteome</keyword>
<dbReference type="AlphaFoldDB" id="A0A327Z0B6"/>
<feature type="region of interest" description="Disordered" evidence="1">
    <location>
        <begin position="69"/>
        <end position="104"/>
    </location>
</feature>
<feature type="compositionally biased region" description="Polar residues" evidence="1">
    <location>
        <begin position="87"/>
        <end position="104"/>
    </location>
</feature>